<dbReference type="Gene3D" id="1.25.40.10">
    <property type="entry name" value="Tetratricopeptide repeat domain"/>
    <property type="match status" value="2"/>
</dbReference>
<keyword evidence="4" id="KW-1185">Reference proteome</keyword>
<dbReference type="SMART" id="SM00028">
    <property type="entry name" value="TPR"/>
    <property type="match status" value="5"/>
</dbReference>
<dbReference type="OrthoDB" id="9780183at2"/>
<organism evidence="3 4">
    <name type="scientific">Chryseolinea serpens</name>
    <dbReference type="NCBI Taxonomy" id="947013"/>
    <lineage>
        <taxon>Bacteria</taxon>
        <taxon>Pseudomonadati</taxon>
        <taxon>Bacteroidota</taxon>
        <taxon>Cytophagia</taxon>
        <taxon>Cytophagales</taxon>
        <taxon>Fulvivirgaceae</taxon>
        <taxon>Chryseolinea</taxon>
    </lineage>
</organism>
<dbReference type="Pfam" id="PF13424">
    <property type="entry name" value="TPR_12"/>
    <property type="match status" value="2"/>
</dbReference>
<evidence type="ECO:0000256" key="1">
    <source>
        <dbReference type="PROSITE-ProRule" id="PRU00339"/>
    </source>
</evidence>
<feature type="repeat" description="TPR" evidence="1">
    <location>
        <begin position="79"/>
        <end position="112"/>
    </location>
</feature>
<dbReference type="STRING" id="947013.SAMN04488109_3121"/>
<dbReference type="AlphaFoldDB" id="A0A1M5QZV0"/>
<dbReference type="InterPro" id="IPR019734">
    <property type="entry name" value="TPR_rpt"/>
</dbReference>
<dbReference type="SMART" id="SM00671">
    <property type="entry name" value="SEL1"/>
    <property type="match status" value="3"/>
</dbReference>
<keyword evidence="2" id="KW-0472">Membrane</keyword>
<feature type="repeat" description="TPR" evidence="1">
    <location>
        <begin position="197"/>
        <end position="230"/>
    </location>
</feature>
<keyword evidence="2" id="KW-1133">Transmembrane helix</keyword>
<keyword evidence="2" id="KW-0812">Transmembrane</keyword>
<accession>A0A1M5QZV0</accession>
<dbReference type="RefSeq" id="WP_073135751.1">
    <property type="nucleotide sequence ID" value="NZ_FQWQ01000002.1"/>
</dbReference>
<dbReference type="Pfam" id="PF13181">
    <property type="entry name" value="TPR_8"/>
    <property type="match status" value="1"/>
</dbReference>
<feature type="transmembrane region" description="Helical" evidence="2">
    <location>
        <begin position="354"/>
        <end position="375"/>
    </location>
</feature>
<dbReference type="SUPFAM" id="SSF48452">
    <property type="entry name" value="TPR-like"/>
    <property type="match status" value="2"/>
</dbReference>
<dbReference type="InterPro" id="IPR011990">
    <property type="entry name" value="TPR-like_helical_dom_sf"/>
</dbReference>
<sequence>MKPNVCGSFYLAFFLSLSAFGQKIDSLQAVLDTAKNDHKVKTLNELFRANLRTDPVKALGYTREALNLATEIGDKKGMAASYNNLGIIYRNQGALDKALDYYITSMKIYETLDNKEGIASTKNNISTIYSIKKEYGQAMKYLEDSYALFVELKDDRKIIGSMNNLGNLNLEIQLYEKAMKYFSEASQLSDKIGIKFADPLNNMGNIYFRQGNYEQAVEFYEKALAIERANDNKLGILNVLTNLGITYAKAKQPKPAAQYLDEATKLCQDVQAFSFLPPLYKAQADNASNQNNWKLAYDMMLKYDDAREKIFGEESTRNIAQMEMVIDFQEKEKEFDMLQQQGEITKLELRNTRMFILLIILAVLGIIGALNFFYINKKVRHKKNSPVA</sequence>
<evidence type="ECO:0000313" key="4">
    <source>
        <dbReference type="Proteomes" id="UP000184212"/>
    </source>
</evidence>
<keyword evidence="1" id="KW-0802">TPR repeat</keyword>
<dbReference type="InterPro" id="IPR006597">
    <property type="entry name" value="Sel1-like"/>
</dbReference>
<dbReference type="PANTHER" id="PTHR10098">
    <property type="entry name" value="RAPSYN-RELATED"/>
    <property type="match status" value="1"/>
</dbReference>
<evidence type="ECO:0000313" key="3">
    <source>
        <dbReference type="EMBL" id="SHH19707.1"/>
    </source>
</evidence>
<evidence type="ECO:0000256" key="2">
    <source>
        <dbReference type="SAM" id="Phobius"/>
    </source>
</evidence>
<dbReference type="PROSITE" id="PS50293">
    <property type="entry name" value="TPR_REGION"/>
    <property type="match status" value="1"/>
</dbReference>
<proteinExistence type="predicted"/>
<dbReference type="Proteomes" id="UP000184212">
    <property type="component" value="Unassembled WGS sequence"/>
</dbReference>
<reference evidence="3 4" key="1">
    <citation type="submission" date="2016-11" db="EMBL/GenBank/DDBJ databases">
        <authorList>
            <person name="Jaros S."/>
            <person name="Januszkiewicz K."/>
            <person name="Wedrychowicz H."/>
        </authorList>
    </citation>
    <scope>NUCLEOTIDE SEQUENCE [LARGE SCALE GENOMIC DNA]</scope>
    <source>
        <strain evidence="3 4">DSM 24574</strain>
    </source>
</reference>
<dbReference type="PROSITE" id="PS50005">
    <property type="entry name" value="TPR"/>
    <property type="match status" value="2"/>
</dbReference>
<protein>
    <submittedName>
        <fullName evidence="3">Tetratricopeptide repeat-containing protein</fullName>
    </submittedName>
</protein>
<dbReference type="EMBL" id="FQWQ01000002">
    <property type="protein sequence ID" value="SHH19707.1"/>
    <property type="molecule type" value="Genomic_DNA"/>
</dbReference>
<name>A0A1M5QZV0_9BACT</name>
<gene>
    <name evidence="3" type="ORF">SAMN04488109_3121</name>
</gene>